<keyword evidence="3" id="KW-0804">Transcription</keyword>
<proteinExistence type="predicted"/>
<dbReference type="PANTHER" id="PTHR44688">
    <property type="entry name" value="DNA-BINDING TRANSCRIPTIONAL ACTIVATOR DEVR_DOSR"/>
    <property type="match status" value="1"/>
</dbReference>
<evidence type="ECO:0000256" key="2">
    <source>
        <dbReference type="ARBA" id="ARBA00023125"/>
    </source>
</evidence>
<dbReference type="InterPro" id="IPR000792">
    <property type="entry name" value="Tscrpt_reg_LuxR_C"/>
</dbReference>
<keyword evidence="6" id="KW-1185">Reference proteome</keyword>
<protein>
    <submittedName>
        <fullName evidence="5">Response regulator transcription factor</fullName>
    </submittedName>
</protein>
<keyword evidence="1" id="KW-0805">Transcription regulation</keyword>
<sequence length="199" mass="21380">MDKRMRVQIIAADPLARAEIDATVCGCPELTVVTEQPDVVLVVADAVTDAVLFLVSSLSRSGRRLLLAAGALRVPNVLSAVEAGAGGLLHREELYSGRLRQAVRAVADGEFTVPADLLGGLLARATGREAAQSSSQQQLTEREKAVLLMLADGHETEEIARSLAYSVRTVTGIVHNITHRWQLRNRAHAVAYALREGLI</sequence>
<evidence type="ECO:0000256" key="1">
    <source>
        <dbReference type="ARBA" id="ARBA00023015"/>
    </source>
</evidence>
<dbReference type="Pfam" id="PF00196">
    <property type="entry name" value="GerE"/>
    <property type="match status" value="1"/>
</dbReference>
<accession>A0ABW3Y7Y0</accession>
<reference evidence="6" key="1">
    <citation type="journal article" date="2019" name="Int. J. Syst. Evol. Microbiol.">
        <title>The Global Catalogue of Microorganisms (GCM) 10K type strain sequencing project: providing services to taxonomists for standard genome sequencing and annotation.</title>
        <authorList>
            <consortium name="The Broad Institute Genomics Platform"/>
            <consortium name="The Broad Institute Genome Sequencing Center for Infectious Disease"/>
            <person name="Wu L."/>
            <person name="Ma J."/>
        </authorList>
    </citation>
    <scope>NUCLEOTIDE SEQUENCE [LARGE SCALE GENOMIC DNA]</scope>
    <source>
        <strain evidence="6">JCM 31037</strain>
    </source>
</reference>
<dbReference type="Proteomes" id="UP001597260">
    <property type="component" value="Unassembled WGS sequence"/>
</dbReference>
<dbReference type="RefSeq" id="WP_377565994.1">
    <property type="nucleotide sequence ID" value="NZ_JBHTMP010000001.1"/>
</dbReference>
<feature type="domain" description="HTH luxR-type" evidence="4">
    <location>
        <begin position="132"/>
        <end position="197"/>
    </location>
</feature>
<dbReference type="SMART" id="SM00421">
    <property type="entry name" value="HTH_LUXR"/>
    <property type="match status" value="1"/>
</dbReference>
<gene>
    <name evidence="5" type="ORF">ACFQ4H_01445</name>
</gene>
<dbReference type="PROSITE" id="PS50043">
    <property type="entry name" value="HTH_LUXR_2"/>
    <property type="match status" value="1"/>
</dbReference>
<evidence type="ECO:0000313" key="5">
    <source>
        <dbReference type="EMBL" id="MFD1319746.1"/>
    </source>
</evidence>
<evidence type="ECO:0000313" key="6">
    <source>
        <dbReference type="Proteomes" id="UP001597260"/>
    </source>
</evidence>
<dbReference type="PANTHER" id="PTHR44688:SF16">
    <property type="entry name" value="DNA-BINDING TRANSCRIPTIONAL ACTIVATOR DEVR_DOSR"/>
    <property type="match status" value="1"/>
</dbReference>
<dbReference type="InterPro" id="IPR016032">
    <property type="entry name" value="Sig_transdc_resp-reg_C-effctor"/>
</dbReference>
<evidence type="ECO:0000256" key="3">
    <source>
        <dbReference type="ARBA" id="ARBA00023163"/>
    </source>
</evidence>
<dbReference type="PRINTS" id="PR00038">
    <property type="entry name" value="HTHLUXR"/>
</dbReference>
<dbReference type="Gene3D" id="3.40.50.2300">
    <property type="match status" value="1"/>
</dbReference>
<dbReference type="EMBL" id="JBHTMP010000001">
    <property type="protein sequence ID" value="MFD1319746.1"/>
    <property type="molecule type" value="Genomic_DNA"/>
</dbReference>
<comment type="caution">
    <text evidence="5">The sequence shown here is derived from an EMBL/GenBank/DDBJ whole genome shotgun (WGS) entry which is preliminary data.</text>
</comment>
<dbReference type="CDD" id="cd06170">
    <property type="entry name" value="LuxR_C_like"/>
    <property type="match status" value="1"/>
</dbReference>
<dbReference type="PROSITE" id="PS00622">
    <property type="entry name" value="HTH_LUXR_1"/>
    <property type="match status" value="1"/>
</dbReference>
<name>A0ABW3Y7Y0_9ACTN</name>
<evidence type="ECO:0000259" key="4">
    <source>
        <dbReference type="PROSITE" id="PS50043"/>
    </source>
</evidence>
<organism evidence="5 6">
    <name type="scientific">Micromonospora sonneratiae</name>
    <dbReference type="NCBI Taxonomy" id="1184706"/>
    <lineage>
        <taxon>Bacteria</taxon>
        <taxon>Bacillati</taxon>
        <taxon>Actinomycetota</taxon>
        <taxon>Actinomycetes</taxon>
        <taxon>Micromonosporales</taxon>
        <taxon>Micromonosporaceae</taxon>
        <taxon>Micromonospora</taxon>
    </lineage>
</organism>
<dbReference type="SUPFAM" id="SSF46894">
    <property type="entry name" value="C-terminal effector domain of the bipartite response regulators"/>
    <property type="match status" value="1"/>
</dbReference>
<keyword evidence="2" id="KW-0238">DNA-binding</keyword>